<feature type="transmembrane region" description="Helical" evidence="5">
    <location>
        <begin position="232"/>
        <end position="251"/>
    </location>
</feature>
<dbReference type="PANTHER" id="PTHR37422:SF21">
    <property type="entry name" value="EXOQ-LIKE PROTEIN"/>
    <property type="match status" value="1"/>
</dbReference>
<evidence type="ECO:0000313" key="7">
    <source>
        <dbReference type="EMBL" id="PWJ86147.1"/>
    </source>
</evidence>
<dbReference type="GO" id="GO:0016874">
    <property type="term" value="F:ligase activity"/>
    <property type="evidence" value="ECO:0007669"/>
    <property type="project" value="UniProtKB-KW"/>
</dbReference>
<feature type="transmembrane region" description="Helical" evidence="5">
    <location>
        <begin position="258"/>
        <end position="277"/>
    </location>
</feature>
<keyword evidence="8" id="KW-1185">Reference proteome</keyword>
<evidence type="ECO:0000313" key="8">
    <source>
        <dbReference type="Proteomes" id="UP000245396"/>
    </source>
</evidence>
<organism evidence="7 8">
    <name type="scientific">Pseudaminobacter salicylatoxidans</name>
    <dbReference type="NCBI Taxonomy" id="93369"/>
    <lineage>
        <taxon>Bacteria</taxon>
        <taxon>Pseudomonadati</taxon>
        <taxon>Pseudomonadota</taxon>
        <taxon>Alphaproteobacteria</taxon>
        <taxon>Hyphomicrobiales</taxon>
        <taxon>Phyllobacteriaceae</taxon>
        <taxon>Pseudaminobacter</taxon>
    </lineage>
</organism>
<dbReference type="GO" id="GO:0016020">
    <property type="term" value="C:membrane"/>
    <property type="evidence" value="ECO:0007669"/>
    <property type="project" value="UniProtKB-SubCell"/>
</dbReference>
<feature type="transmembrane region" description="Helical" evidence="5">
    <location>
        <begin position="415"/>
        <end position="434"/>
    </location>
</feature>
<feature type="transmembrane region" description="Helical" evidence="5">
    <location>
        <begin position="22"/>
        <end position="42"/>
    </location>
</feature>
<keyword evidence="4 5" id="KW-0472">Membrane</keyword>
<dbReference type="STRING" id="1192868.GCA_000304395_01406"/>
<feature type="transmembrane region" description="Helical" evidence="5">
    <location>
        <begin position="351"/>
        <end position="372"/>
    </location>
</feature>
<keyword evidence="2 5" id="KW-0812">Transmembrane</keyword>
<feature type="transmembrane region" description="Helical" evidence="5">
    <location>
        <begin position="139"/>
        <end position="162"/>
    </location>
</feature>
<feature type="transmembrane region" description="Helical" evidence="5">
    <location>
        <begin position="384"/>
        <end position="403"/>
    </location>
</feature>
<keyword evidence="7" id="KW-0436">Ligase</keyword>
<feature type="transmembrane region" description="Helical" evidence="5">
    <location>
        <begin position="63"/>
        <end position="80"/>
    </location>
</feature>
<evidence type="ECO:0000256" key="3">
    <source>
        <dbReference type="ARBA" id="ARBA00022989"/>
    </source>
</evidence>
<feature type="domain" description="O-antigen ligase-related" evidence="6">
    <location>
        <begin position="218"/>
        <end position="363"/>
    </location>
</feature>
<dbReference type="Pfam" id="PF04932">
    <property type="entry name" value="Wzy_C"/>
    <property type="match status" value="1"/>
</dbReference>
<dbReference type="InterPro" id="IPR007016">
    <property type="entry name" value="O-antigen_ligase-rel_domated"/>
</dbReference>
<feature type="transmembrane region" description="Helical" evidence="5">
    <location>
        <begin position="86"/>
        <end position="105"/>
    </location>
</feature>
<name>A0A316CDJ4_PSESE</name>
<reference evidence="7 8" key="1">
    <citation type="submission" date="2018-05" db="EMBL/GenBank/DDBJ databases">
        <title>Genomic Encyclopedia of Type Strains, Phase IV (KMG-IV): sequencing the most valuable type-strain genomes for metagenomic binning, comparative biology and taxonomic classification.</title>
        <authorList>
            <person name="Goeker M."/>
        </authorList>
    </citation>
    <scope>NUCLEOTIDE SEQUENCE [LARGE SCALE GENOMIC DNA]</scope>
    <source>
        <strain evidence="7 8">DSM 6986</strain>
    </source>
</reference>
<evidence type="ECO:0000256" key="2">
    <source>
        <dbReference type="ARBA" id="ARBA00022692"/>
    </source>
</evidence>
<proteinExistence type="predicted"/>
<dbReference type="InterPro" id="IPR051533">
    <property type="entry name" value="WaaL-like"/>
</dbReference>
<comment type="caution">
    <text evidence="7">The sequence shown here is derived from an EMBL/GenBank/DDBJ whole genome shotgun (WGS) entry which is preliminary data.</text>
</comment>
<gene>
    <name evidence="7" type="ORF">C7441_10126</name>
</gene>
<evidence type="ECO:0000259" key="6">
    <source>
        <dbReference type="Pfam" id="PF04932"/>
    </source>
</evidence>
<dbReference type="EMBL" id="QGGG01000001">
    <property type="protein sequence ID" value="PWJ86147.1"/>
    <property type="molecule type" value="Genomic_DNA"/>
</dbReference>
<comment type="subcellular location">
    <subcellularLocation>
        <location evidence="1">Membrane</location>
        <topology evidence="1">Multi-pass membrane protein</topology>
    </subcellularLocation>
</comment>
<accession>A0A316CDJ4</accession>
<evidence type="ECO:0000256" key="4">
    <source>
        <dbReference type="ARBA" id="ARBA00023136"/>
    </source>
</evidence>
<keyword evidence="3 5" id="KW-1133">Transmembrane helix</keyword>
<feature type="transmembrane region" description="Helical" evidence="5">
    <location>
        <begin position="209"/>
        <end position="226"/>
    </location>
</feature>
<evidence type="ECO:0000256" key="1">
    <source>
        <dbReference type="ARBA" id="ARBA00004141"/>
    </source>
</evidence>
<dbReference type="PANTHER" id="PTHR37422">
    <property type="entry name" value="TEICHURONIC ACID BIOSYNTHESIS PROTEIN TUAE"/>
    <property type="match status" value="1"/>
</dbReference>
<protein>
    <submittedName>
        <fullName evidence="7">O-antigen ligase</fullName>
    </submittedName>
</protein>
<dbReference type="Proteomes" id="UP000245396">
    <property type="component" value="Unassembled WGS sequence"/>
</dbReference>
<feature type="transmembrane region" description="Helical" evidence="5">
    <location>
        <begin position="117"/>
        <end position="133"/>
    </location>
</feature>
<evidence type="ECO:0000256" key="5">
    <source>
        <dbReference type="SAM" id="Phobius"/>
    </source>
</evidence>
<dbReference type="AlphaFoldDB" id="A0A316CDJ4"/>
<sequence>MPMSTVLRPAHDAKLPVLSQEALGQISTIIAALLLTVLLISFRPFQPVQPELPGGGGDIVNQLGFGMVGVAALCSLLMLTDRRITLALLSPWWLLLFGFLGLSVLNTPVPSDTMRSAAFSIIGIMTVGAVLALPRDADAFSRVLAFAGLAVLGLSYLGLVALPAKAIHQAGEVEWQHAGLWRGVFTHKNIAGPVMANLSFAGIYLWRRGWRTSGGVIYVLAIVFVLNSGSKTAAATVAVATFLVMFPGLFGLRFLTPLLFLASLCLIAVATLGTVFIEPVRQLAQLLPDPTYTGRTSIWAFAGEMIAKRPWTGYGFENFWGTGLVLNSDVYFDQDWDIRGVVHSHDSYLDLALTMGLPALMIAVITFALVPARDYMRVRSCREDVLLADFFMMIIVFTMFNAFLESFFFRRVDPVWMLFALALLGLRLAARFPISSRGAK</sequence>